<reference evidence="2 3" key="1">
    <citation type="submission" date="2018-08" db="EMBL/GenBank/DDBJ databases">
        <title>A genome reference for cultivated species of the human gut microbiota.</title>
        <authorList>
            <person name="Zou Y."/>
            <person name="Xue W."/>
            <person name="Luo G."/>
        </authorList>
    </citation>
    <scope>NUCLEOTIDE SEQUENCE [LARGE SCALE GENOMIC DNA]</scope>
    <source>
        <strain evidence="2 3">AF24-2</strain>
    </source>
</reference>
<feature type="transmembrane region" description="Helical" evidence="1">
    <location>
        <begin position="52"/>
        <end position="73"/>
    </location>
</feature>
<feature type="transmembrane region" description="Helical" evidence="1">
    <location>
        <begin position="94"/>
        <end position="118"/>
    </location>
</feature>
<proteinExistence type="predicted"/>
<accession>A0A412GR68</accession>
<evidence type="ECO:0008006" key="4">
    <source>
        <dbReference type="Google" id="ProtNLM"/>
    </source>
</evidence>
<gene>
    <name evidence="2" type="ORF">DWY20_07060</name>
</gene>
<sequence length="1206" mass="139964">MTFIGFIILFIIVLILRYRHRNKDVSFWQDLLRAVTLKVTDYFCKGTPTKVVMLYLKTSCFLYGGISLAYPIIRAGLEYDKQNNFGKLFLEFQWDSFGSTSSYIFLILNSFVVIFYFLRYRSDDIAEAIKKILHRTKNIEQQNEQLLSNDRNMDEKLTEILSKLKSTSSSIKTLLPKLKESINSLKVKTASEYLDTIWNEVKAHQEDYSLQATILYLQGECARFTKCGNSKSYHERAYNLMKKAGKSDEQILTGVIYEACRSHDYAQADTYSKELRSVAPHNYWGYVSELMQADNLSDAVKTIPTYIDLENTLANCIMFGGGKNNDLGVDITCYRYHSLDSITIENFALWIMDLSVATTRFCQSFMIQKNIKEMYTPQCENLYKLLDKFLSELRKTEIENPLPDTVFLHAVTGYFGNQDKSWLAAFTGFKPSKNMEEIYDLTYAILLNDVGQYNKAKELLSQYTGDNLVSILNMRFVLAINHNDLPECIEIQKCASESKISIPDHFAHCFFTITYKLYNSVKEYAYNLYFESEITKTAFDLLLDFKDDSNKVDVDFILQHKEDFHYSVVPYMAIILKEKGNLSDAIEILESVSNHKVLDIRTHLLIEYYQYNKSYSQKLYHLLFELREAGQMNPNTLYLELNISNQIGDYENSLSITSELIKQIPNDINVWVNHVLSLYHCEGHKSEIIELKNKFVNAVLSAQATKILFNVYHAINETLFALDLLYDQINRTQDQNLKDFLFTIHINPDVYKLISEEKDSIECGDFVTIFYEGKTKECVVSKGSVYEDLIGCRTGDKKEIIIKEPVWVEVQEIHTKYFKLLRDILKDVGENQGSRNIKMFSIDDFDFKNDPIGSLRKMSGKTDDIIASENALLAQYQNGEMSLLNFINNHECISDTYEKLFGQQFMICSIPVKFFKHFFSGREEWKQKGIVLDITSLVSLYEFDRRYGLKYEKQLFLPKSITILIKEQLLNEEKGMPKFISQHIVDKIGYDVVDKDKTILWNKLKSLERWIGEHCCVETVEEIINMDFSQNDNRLWKVEVESLLLTRKGMLLLTEDWCFQKLFLNLFPTLSVYQWLTLMEIENADAWGQFMLECGNVGYPIQSEYIRSQYDLMCNNNPNNYQTCLKNVKYNPESIISGIDAAKSLIKGVIEPSKIIGATNMLSGMFSSVTTDICRLIVQREFVNSRDEIWNQCLMDALRVSHPFIF</sequence>
<dbReference type="AlphaFoldDB" id="A0A412GR68"/>
<comment type="caution">
    <text evidence="2">The sequence shown here is derived from an EMBL/GenBank/DDBJ whole genome shotgun (WGS) entry which is preliminary data.</text>
</comment>
<protein>
    <recommendedName>
        <fullName evidence="4">Tetratricopeptide repeat protein</fullName>
    </recommendedName>
</protein>
<keyword evidence="1" id="KW-0472">Membrane</keyword>
<evidence type="ECO:0000313" key="3">
    <source>
        <dbReference type="Proteomes" id="UP000285864"/>
    </source>
</evidence>
<keyword evidence="1" id="KW-1133">Transmembrane helix</keyword>
<evidence type="ECO:0000256" key="1">
    <source>
        <dbReference type="SAM" id="Phobius"/>
    </source>
</evidence>
<dbReference type="Proteomes" id="UP000285864">
    <property type="component" value="Unassembled WGS sequence"/>
</dbReference>
<keyword evidence="1" id="KW-0812">Transmembrane</keyword>
<evidence type="ECO:0000313" key="2">
    <source>
        <dbReference type="EMBL" id="RGR97298.1"/>
    </source>
</evidence>
<keyword evidence="3" id="KW-1185">Reference proteome</keyword>
<dbReference type="EMBL" id="QRUU01000024">
    <property type="protein sequence ID" value="RGR97298.1"/>
    <property type="molecule type" value="Genomic_DNA"/>
</dbReference>
<organism evidence="2 3">
    <name type="scientific">Phocaeicola coprocola</name>
    <dbReference type="NCBI Taxonomy" id="310298"/>
    <lineage>
        <taxon>Bacteria</taxon>
        <taxon>Pseudomonadati</taxon>
        <taxon>Bacteroidota</taxon>
        <taxon>Bacteroidia</taxon>
        <taxon>Bacteroidales</taxon>
        <taxon>Bacteroidaceae</taxon>
        <taxon>Phocaeicola</taxon>
    </lineage>
</organism>
<name>A0A412GR68_9BACT</name>